<sequence>MLPIINHDGIIMTIQSVDQRLNARFVQMPDVAGGLSWFLPQHHQLRIDQSKTINHNFPLDALNRIHHQRHGPRIQRFERILGINIHPTQPAPEPRVGMIPPHHHLRPPRLFQHIQHFGLEYRVHRFDAHAGAGLGHGEDIDAVDGVIVHELPQH</sequence>
<protein>
    <submittedName>
        <fullName evidence="1">Uncharacterized protein</fullName>
    </submittedName>
</protein>
<organism evidence="1">
    <name type="scientific">Proboscia inermis</name>
    <dbReference type="NCBI Taxonomy" id="420281"/>
    <lineage>
        <taxon>Eukaryota</taxon>
        <taxon>Sar</taxon>
        <taxon>Stramenopiles</taxon>
        <taxon>Ochrophyta</taxon>
        <taxon>Bacillariophyta</taxon>
        <taxon>Coscinodiscophyceae</taxon>
        <taxon>Rhizosoleniophycidae</taxon>
        <taxon>Rhizosoleniales</taxon>
        <taxon>Rhizosoleniaceae</taxon>
        <taxon>Proboscia</taxon>
    </lineage>
</organism>
<dbReference type="EMBL" id="HBEL01052894">
    <property type="protein sequence ID" value="CAD8428048.1"/>
    <property type="molecule type" value="Transcribed_RNA"/>
</dbReference>
<reference evidence="1" key="1">
    <citation type="submission" date="2021-01" db="EMBL/GenBank/DDBJ databases">
        <authorList>
            <person name="Corre E."/>
            <person name="Pelletier E."/>
            <person name="Niang G."/>
            <person name="Scheremetjew M."/>
            <person name="Finn R."/>
            <person name="Kale V."/>
            <person name="Holt S."/>
            <person name="Cochrane G."/>
            <person name="Meng A."/>
            <person name="Brown T."/>
            <person name="Cohen L."/>
        </authorList>
    </citation>
    <scope>NUCLEOTIDE SEQUENCE</scope>
    <source>
        <strain evidence="1">CCAP1064/1</strain>
    </source>
</reference>
<dbReference type="AlphaFoldDB" id="A0A7S0CMA4"/>
<accession>A0A7S0CMA4</accession>
<evidence type="ECO:0000313" key="1">
    <source>
        <dbReference type="EMBL" id="CAD8428048.1"/>
    </source>
</evidence>
<gene>
    <name evidence="1" type="ORF">PINE0816_LOCUS24216</name>
</gene>
<name>A0A7S0CMA4_9STRA</name>
<proteinExistence type="predicted"/>